<proteinExistence type="predicted"/>
<reference evidence="2" key="2">
    <citation type="submission" date="2023-05" db="EMBL/GenBank/DDBJ databases">
        <authorList>
            <person name="Fouks B."/>
        </authorList>
    </citation>
    <scope>NUCLEOTIDE SEQUENCE</scope>
    <source>
        <strain evidence="2">Stay&amp;Tobe</strain>
        <tissue evidence="2">Testes</tissue>
    </source>
</reference>
<keyword evidence="3" id="KW-1185">Reference proteome</keyword>
<dbReference type="AlphaFoldDB" id="A0AAD8EAV2"/>
<evidence type="ECO:0000313" key="2">
    <source>
        <dbReference type="EMBL" id="KAJ9583241.1"/>
    </source>
</evidence>
<feature type="region of interest" description="Disordered" evidence="1">
    <location>
        <begin position="43"/>
        <end position="84"/>
    </location>
</feature>
<feature type="non-terminal residue" evidence="2">
    <location>
        <position position="140"/>
    </location>
</feature>
<accession>A0AAD8EAV2</accession>
<dbReference type="Proteomes" id="UP001233999">
    <property type="component" value="Unassembled WGS sequence"/>
</dbReference>
<feature type="non-terminal residue" evidence="2">
    <location>
        <position position="1"/>
    </location>
</feature>
<reference evidence="2" key="1">
    <citation type="journal article" date="2023" name="IScience">
        <title>Live-bearing cockroach genome reveals convergent evolutionary mechanisms linked to viviparity in insects and beyond.</title>
        <authorList>
            <person name="Fouks B."/>
            <person name="Harrison M.C."/>
            <person name="Mikhailova A.A."/>
            <person name="Marchal E."/>
            <person name="English S."/>
            <person name="Carruthers M."/>
            <person name="Jennings E.C."/>
            <person name="Chiamaka E.L."/>
            <person name="Frigard R.A."/>
            <person name="Pippel M."/>
            <person name="Attardo G.M."/>
            <person name="Benoit J.B."/>
            <person name="Bornberg-Bauer E."/>
            <person name="Tobe S.S."/>
        </authorList>
    </citation>
    <scope>NUCLEOTIDE SEQUENCE</scope>
    <source>
        <strain evidence="2">Stay&amp;Tobe</strain>
    </source>
</reference>
<gene>
    <name evidence="2" type="ORF">L9F63_022412</name>
</gene>
<feature type="compositionally biased region" description="Basic and acidic residues" evidence="1">
    <location>
        <begin position="68"/>
        <end position="81"/>
    </location>
</feature>
<comment type="caution">
    <text evidence="2">The sequence shown here is derived from an EMBL/GenBank/DDBJ whole genome shotgun (WGS) entry which is preliminary data.</text>
</comment>
<dbReference type="EMBL" id="JASPKZ010007636">
    <property type="protein sequence ID" value="KAJ9583241.1"/>
    <property type="molecule type" value="Genomic_DNA"/>
</dbReference>
<evidence type="ECO:0000313" key="3">
    <source>
        <dbReference type="Proteomes" id="UP001233999"/>
    </source>
</evidence>
<name>A0AAD8EAV2_DIPPU</name>
<sequence>YTCFLSFQLDNQQTRTISRTYDKEQFVKQPRITCASFAKQTVPGKFSSSNQHQMATLEREIPTNIRPPTEERRSSSSDRHNISQQESTEVNMLWWRYRCQKTKMLDAFIYTSEGIKLAEACYPKVSTKECIYACIPQIIP</sequence>
<evidence type="ECO:0000256" key="1">
    <source>
        <dbReference type="SAM" id="MobiDB-lite"/>
    </source>
</evidence>
<organism evidence="2 3">
    <name type="scientific">Diploptera punctata</name>
    <name type="common">Pacific beetle cockroach</name>
    <dbReference type="NCBI Taxonomy" id="6984"/>
    <lineage>
        <taxon>Eukaryota</taxon>
        <taxon>Metazoa</taxon>
        <taxon>Ecdysozoa</taxon>
        <taxon>Arthropoda</taxon>
        <taxon>Hexapoda</taxon>
        <taxon>Insecta</taxon>
        <taxon>Pterygota</taxon>
        <taxon>Neoptera</taxon>
        <taxon>Polyneoptera</taxon>
        <taxon>Dictyoptera</taxon>
        <taxon>Blattodea</taxon>
        <taxon>Blaberoidea</taxon>
        <taxon>Blaberidae</taxon>
        <taxon>Diplopterinae</taxon>
        <taxon>Diploptera</taxon>
    </lineage>
</organism>
<protein>
    <submittedName>
        <fullName evidence="2">Uncharacterized protein</fullName>
    </submittedName>
</protein>